<name>A0ABV3PU40_9HYPH</name>
<keyword evidence="3" id="KW-1185">Reference proteome</keyword>
<evidence type="ECO:0000313" key="2">
    <source>
        <dbReference type="EMBL" id="MEW9309155.1"/>
    </source>
</evidence>
<comment type="caution">
    <text evidence="2">The sequence shown here is derived from an EMBL/GenBank/DDBJ whole genome shotgun (WGS) entry which is preliminary data.</text>
</comment>
<dbReference type="InterPro" id="IPR004843">
    <property type="entry name" value="Calcineurin-like_PHP"/>
</dbReference>
<dbReference type="SUPFAM" id="SSF56300">
    <property type="entry name" value="Metallo-dependent phosphatases"/>
    <property type="match status" value="1"/>
</dbReference>
<evidence type="ECO:0000259" key="1">
    <source>
        <dbReference type="Pfam" id="PF00149"/>
    </source>
</evidence>
<accession>A0ABV3PU40</accession>
<protein>
    <submittedName>
        <fullName evidence="2">Metallophosphoesterase</fullName>
    </submittedName>
</protein>
<dbReference type="RefSeq" id="WP_311935830.1">
    <property type="nucleotide sequence ID" value="NZ_JAVSCS010000013.1"/>
</dbReference>
<reference evidence="2 3" key="1">
    <citation type="submission" date="2024-07" db="EMBL/GenBank/DDBJ databases">
        <title>Description of Labrys sedimenti sp. nov., isolated from a diclofenac-degrading enrichment culture.</title>
        <authorList>
            <person name="Tancsics A."/>
            <person name="Csepanyi A."/>
        </authorList>
    </citation>
    <scope>NUCLEOTIDE SEQUENCE [LARGE SCALE GENOMIC DNA]</scope>
    <source>
        <strain evidence="2 3">LMG 23578</strain>
    </source>
</reference>
<evidence type="ECO:0000313" key="3">
    <source>
        <dbReference type="Proteomes" id="UP001555786"/>
    </source>
</evidence>
<sequence length="266" mass="29747">MRLWVLSDLHVDNSPYTLAPTPAGADAVVIAGDVCNRLHDRALPWLAQHVLPRGLPLIYVPGNHDFYRENVETELRKARDRARLEGIHLLAEGETLTAGGVRFIGATLWTDYAVAGSPFQGQVAAGMQMNDHKLIRTGPNYRRWQTRDALLSHGRHRSAIANTLARPFNGPSVVISHHAPHPHSLWQNAVSEPIDAAYASDLTSLIAEYRPHLWIHGHIHASRDYRVHDTRIVSNPRGNIYAYRKGKQSIIEVENPNHDPSLVVEV</sequence>
<organism evidence="2 3">
    <name type="scientific">Labrys neptuniae</name>
    <dbReference type="NCBI Taxonomy" id="376174"/>
    <lineage>
        <taxon>Bacteria</taxon>
        <taxon>Pseudomonadati</taxon>
        <taxon>Pseudomonadota</taxon>
        <taxon>Alphaproteobacteria</taxon>
        <taxon>Hyphomicrobiales</taxon>
        <taxon>Xanthobacteraceae</taxon>
        <taxon>Labrys</taxon>
    </lineage>
</organism>
<dbReference type="PANTHER" id="PTHR37844:SF2">
    <property type="entry name" value="SER_THR PROTEIN PHOSPHATASE SUPERFAMILY (AFU_ORTHOLOGUE AFUA_1G14840)"/>
    <property type="match status" value="1"/>
</dbReference>
<dbReference type="Gene3D" id="3.60.21.10">
    <property type="match status" value="1"/>
</dbReference>
<gene>
    <name evidence="2" type="ORF">ABXS05_26635</name>
</gene>
<feature type="domain" description="Calcineurin-like phosphoesterase" evidence="1">
    <location>
        <begin position="1"/>
        <end position="221"/>
    </location>
</feature>
<dbReference type="EMBL" id="JBFNQD010000012">
    <property type="protein sequence ID" value="MEW9309155.1"/>
    <property type="molecule type" value="Genomic_DNA"/>
</dbReference>
<dbReference type="Proteomes" id="UP001555786">
    <property type="component" value="Unassembled WGS sequence"/>
</dbReference>
<dbReference type="Pfam" id="PF00149">
    <property type="entry name" value="Metallophos"/>
    <property type="match status" value="1"/>
</dbReference>
<dbReference type="PANTHER" id="PTHR37844">
    <property type="entry name" value="SER/THR PROTEIN PHOSPHATASE SUPERFAMILY (AFU_ORTHOLOGUE AFUA_1G14840)"/>
    <property type="match status" value="1"/>
</dbReference>
<proteinExistence type="predicted"/>
<dbReference type="InterPro" id="IPR029052">
    <property type="entry name" value="Metallo-depent_PP-like"/>
</dbReference>